<evidence type="ECO:0000256" key="4">
    <source>
        <dbReference type="ARBA" id="ARBA00012990"/>
    </source>
</evidence>
<keyword evidence="14" id="KW-1185">Reference proteome</keyword>
<evidence type="ECO:0000256" key="2">
    <source>
        <dbReference type="ARBA" id="ARBA00004906"/>
    </source>
</evidence>
<organism evidence="13 14">
    <name type="scientific">Paramormyrops kingsleyae</name>
    <dbReference type="NCBI Taxonomy" id="1676925"/>
    <lineage>
        <taxon>Eukaryota</taxon>
        <taxon>Metazoa</taxon>
        <taxon>Chordata</taxon>
        <taxon>Craniata</taxon>
        <taxon>Vertebrata</taxon>
        <taxon>Euteleostomi</taxon>
        <taxon>Actinopterygii</taxon>
        <taxon>Neopterygii</taxon>
        <taxon>Teleostei</taxon>
        <taxon>Osteoglossocephala</taxon>
        <taxon>Osteoglossomorpha</taxon>
        <taxon>Osteoglossiformes</taxon>
        <taxon>Mormyridae</taxon>
        <taxon>Paramormyrops</taxon>
    </lineage>
</organism>
<keyword evidence="5 11" id="KW-0436">Ligase</keyword>
<dbReference type="GeneID" id="111840596"/>
<evidence type="ECO:0000256" key="1">
    <source>
        <dbReference type="ARBA" id="ARBA00000488"/>
    </source>
</evidence>
<proteinExistence type="inferred from homology"/>
<dbReference type="Ensembl" id="ENSPKIT00000034116.1">
    <property type="protein sequence ID" value="ENSPKIP00000010000.1"/>
    <property type="gene ID" value="ENSPKIG00000024888.1"/>
</dbReference>
<dbReference type="GO" id="GO:0006974">
    <property type="term" value="P:DNA damage response"/>
    <property type="evidence" value="ECO:0007669"/>
    <property type="project" value="TreeGrafter"/>
</dbReference>
<sequence>MSASAEIDESLYSRQLYVLGHDAMSRMKSANVLISGMGGLGVEIAKNVILAGVKSVTIQDEGVAEWEDLSAQFYLDESSLGLNRAQCSLPKLSKLNTYVRVSDYTGPLTEDFLTQFQVIVLTNSSLDEQIKLGTFCHSNDTQFILADTKGLCGQLFCDFGEEFEVTDCNGETPVYTMISHIDKANPGIVTCTEKHRFEDVEKVTFSDVRGMTELNSCGPVEIKVLNPYSFSICDTLHFSEYEKGGVATEVKKSKTFTFKPIKEALANPQIMTTDFGKENKHKTLHLAFQALHGFVKSTGRLPKTRNKEDAEMLVSMVRELNRDGRLEKLDEDIIQKLALTARGNLGPINAFIGGLASQEVMKACSGKFTPLQQWLYFDALECLPEEDVEEGMLLTQEDCAARKSRYDGQITVFGKAFQEKLGVQNYFLVGAGAIGCELLKHFALIGLGAGEGGSITVTDMDSIERSNLNRQFLFRSEDIGGLKSVVAKQAVKKMNPSVNITAHQNRVDPDSEQIYGDQFFSGLHGVVAAVDSIEARVYLDKRCLQYQKPMLEGGTLGCKGHTMVAVPFLTDSYGPGTSSSEKAIPLCTLKNFPYRIEHTLQWARNEFEGTFKQEAEHVNQYLIDDGFLQHTLGRGEAEALDILSEVSASVGRRRPATWEDCVGWARCLWETLFNNNISQLLHCFPPDQTTTSGLPFWYGEKRCPHPLTFEPNNVTHMDYIVAAANLYAQTYNINGCQDLDAIKKVLQGVKVPSFTPKADAKIHVTEEEMEKDRGNVDTVRLEELQRELADRPKKVSELLMKPIEFEKDDDTNFHMDFIVAASNLRAENYDIPPADRLKSKLIAGRIIPAIATTTAAVAGLMCLELYKLVCGHSEMKSYRCAYINQAVDQQCILHMPSLPRRFKVAGKEYSEWDNFSVQGRHEEQEEMTLKELIAYIKQNHNLEITHLFYKNAMLFSNYCQNQERLDKRVSEVVESITNTKIPHHQRFLEFFASFAEDEDCETVPPIRYQFR</sequence>
<dbReference type="Gene3D" id="2.40.30.180">
    <property type="entry name" value="Ubiquitin-activating enzyme E1, FCCH domain"/>
    <property type="match status" value="1"/>
</dbReference>
<dbReference type="STRING" id="1676925.ENSPKIP00000010000"/>
<dbReference type="GO" id="GO:0005634">
    <property type="term" value="C:nucleus"/>
    <property type="evidence" value="ECO:0007669"/>
    <property type="project" value="TreeGrafter"/>
</dbReference>
<dbReference type="NCBIfam" id="TIGR01408">
    <property type="entry name" value="Ube1"/>
    <property type="match status" value="1"/>
</dbReference>
<dbReference type="InterPro" id="IPR000011">
    <property type="entry name" value="UBQ/SUMO-activ_enz_E1-like"/>
</dbReference>
<dbReference type="Gene3D" id="3.40.50.720">
    <property type="entry name" value="NAD(P)-binding Rossmann-like Domain"/>
    <property type="match status" value="1"/>
</dbReference>
<keyword evidence="8 11" id="KW-0067">ATP-binding</keyword>
<name>A0A3B3QWI6_9TELE</name>
<dbReference type="AlphaFoldDB" id="A0A3B3QWI6"/>
<evidence type="ECO:0000256" key="3">
    <source>
        <dbReference type="ARBA" id="ARBA00005673"/>
    </source>
</evidence>
<dbReference type="FunFam" id="2.40.30.180:FF:000001">
    <property type="entry name" value="ubiquitin-like modifier-activating enzyme 1"/>
    <property type="match status" value="1"/>
</dbReference>
<dbReference type="FunFam" id="3.50.50.80:FF:000001">
    <property type="entry name" value="ubiquitin-like modifier-activating enzyme 1"/>
    <property type="match status" value="1"/>
</dbReference>
<dbReference type="InterPro" id="IPR000594">
    <property type="entry name" value="ThiF_NAD_FAD-bd"/>
</dbReference>
<dbReference type="PROSITE" id="PS00536">
    <property type="entry name" value="UBIQUITIN_ACTIVAT_1"/>
    <property type="match status" value="1"/>
</dbReference>
<evidence type="ECO:0000256" key="7">
    <source>
        <dbReference type="ARBA" id="ARBA00022786"/>
    </source>
</evidence>
<dbReference type="InterPro" id="IPR042449">
    <property type="entry name" value="Ub-E1_IAD_1"/>
</dbReference>
<dbReference type="UniPathway" id="UPA00143"/>
<dbReference type="PRINTS" id="PR01849">
    <property type="entry name" value="UBIQUITINACT"/>
</dbReference>
<dbReference type="PROSITE" id="PS00865">
    <property type="entry name" value="UBIQUITIN_ACTIVAT_2"/>
    <property type="match status" value="1"/>
</dbReference>
<dbReference type="InterPro" id="IPR018074">
    <property type="entry name" value="UBQ-activ_enz_E1_CS"/>
</dbReference>
<comment type="similarity">
    <text evidence="3 11">Belongs to the ubiquitin-activating E1 family.</text>
</comment>
<dbReference type="PANTHER" id="PTHR10953:SF198">
    <property type="entry name" value="E1 UBIQUITIN-ACTIVATING ENZYME"/>
    <property type="match status" value="1"/>
</dbReference>
<evidence type="ECO:0000256" key="11">
    <source>
        <dbReference type="RuleBase" id="RU000519"/>
    </source>
</evidence>
<dbReference type="InterPro" id="IPR042063">
    <property type="entry name" value="Ubi_acti_E1_SCCH"/>
</dbReference>
<reference evidence="13" key="2">
    <citation type="submission" date="2025-09" db="UniProtKB">
        <authorList>
            <consortium name="Ensembl"/>
        </authorList>
    </citation>
    <scope>IDENTIFICATION</scope>
</reference>
<dbReference type="FunFam" id="1.10.10.2660:FF:000001">
    <property type="entry name" value="Ubiquitin-activating enzyme E1 1"/>
    <property type="match status" value="1"/>
</dbReference>
<accession>A0A3B3QWI6</accession>
<evidence type="ECO:0000313" key="13">
    <source>
        <dbReference type="Ensembl" id="ENSPKIP00000010000.1"/>
    </source>
</evidence>
<protein>
    <recommendedName>
        <fullName evidence="4">E1 ubiquitin-activating enzyme</fullName>
        <ecNumber evidence="4">6.2.1.45</ecNumber>
    </recommendedName>
    <alternativeName>
        <fullName evidence="9">Ubiquitin-activating enzyme E1</fullName>
    </alternativeName>
</protein>
<evidence type="ECO:0000259" key="12">
    <source>
        <dbReference type="SMART" id="SM00985"/>
    </source>
</evidence>
<feature type="active site" description="Glycyl thioester intermediate" evidence="10">
    <location>
        <position position="587"/>
    </location>
</feature>
<comment type="catalytic activity">
    <reaction evidence="1">
        <text>ATP + ubiquitin + [E1 ubiquitin-activating enzyme]-L-cysteine = AMP + diphosphate + S-ubiquitinyl-[E1 ubiquitin-activating enzyme]-L-cysteine.</text>
        <dbReference type="EC" id="6.2.1.45"/>
    </reaction>
</comment>
<dbReference type="InterPro" id="IPR019572">
    <property type="entry name" value="UBA_E1_SCCH"/>
</dbReference>
<dbReference type="Gene3D" id="3.50.50.80">
    <property type="entry name" value="Ubiquitin-activating enzyme E1, inactive adenylation domain, subdomain 1"/>
    <property type="match status" value="1"/>
</dbReference>
<feature type="domain" description="Ubiquitin-activating enzyme E1 C-terminal" evidence="12">
    <location>
        <begin position="878"/>
        <end position="1006"/>
    </location>
</feature>
<dbReference type="FunFam" id="3.10.290.60:FF:000005">
    <property type="entry name" value="Ubiquitin-like modifier-activating enzyme 7"/>
    <property type="match status" value="1"/>
</dbReference>
<dbReference type="GeneTree" id="ENSGT00940000166002"/>
<dbReference type="GO" id="GO:0005737">
    <property type="term" value="C:cytoplasm"/>
    <property type="evidence" value="ECO:0007669"/>
    <property type="project" value="TreeGrafter"/>
</dbReference>
<dbReference type="InterPro" id="IPR035985">
    <property type="entry name" value="Ubiquitin-activating_enz"/>
</dbReference>
<dbReference type="CTD" id="7318"/>
<dbReference type="SUPFAM" id="SSF69572">
    <property type="entry name" value="Activating enzymes of the ubiquitin-like proteins"/>
    <property type="match status" value="2"/>
</dbReference>
<dbReference type="Gene3D" id="3.10.290.60">
    <property type="entry name" value="Ubiquitin-activating enzyme E1, UFD domain"/>
    <property type="match status" value="1"/>
</dbReference>
<dbReference type="Pfam" id="PF10585">
    <property type="entry name" value="UBA_E1_SCCH"/>
    <property type="match status" value="1"/>
</dbReference>
<evidence type="ECO:0000313" key="14">
    <source>
        <dbReference type="Proteomes" id="UP000261540"/>
    </source>
</evidence>
<dbReference type="InterPro" id="IPR042302">
    <property type="entry name" value="E1_FCCH_sf"/>
</dbReference>
<dbReference type="InterPro" id="IPR038252">
    <property type="entry name" value="UBA_E1_C_sf"/>
</dbReference>
<dbReference type="PANTHER" id="PTHR10953">
    <property type="entry name" value="UBIQUITIN-ACTIVATING ENZYME E1"/>
    <property type="match status" value="1"/>
</dbReference>
<dbReference type="Gene3D" id="3.40.50.12550">
    <property type="entry name" value="Ubiquitin-activating enzyme E1, inactive adenylation domain, subdomain 2"/>
    <property type="match status" value="1"/>
</dbReference>
<dbReference type="Proteomes" id="UP000261540">
    <property type="component" value="Unplaced"/>
</dbReference>
<dbReference type="SMART" id="SM00985">
    <property type="entry name" value="UBA_e1_C"/>
    <property type="match status" value="1"/>
</dbReference>
<dbReference type="Pfam" id="PF00899">
    <property type="entry name" value="ThiF"/>
    <property type="match status" value="2"/>
</dbReference>
<evidence type="ECO:0000256" key="9">
    <source>
        <dbReference type="ARBA" id="ARBA00030371"/>
    </source>
</evidence>
<dbReference type="EC" id="6.2.1.45" evidence="4"/>
<evidence type="ECO:0000256" key="8">
    <source>
        <dbReference type="ARBA" id="ARBA00022840"/>
    </source>
</evidence>
<dbReference type="InterPro" id="IPR018965">
    <property type="entry name" value="Ub-activating_enz_E1_C"/>
</dbReference>
<dbReference type="FunFam" id="3.40.50.12550:FF:000001">
    <property type="entry name" value="Ubiquitin-activating enzyme E1 1"/>
    <property type="match status" value="1"/>
</dbReference>
<comment type="pathway">
    <text evidence="2">Protein modification; protein ubiquitination.</text>
</comment>
<keyword evidence="7 11" id="KW-0833">Ubl conjugation pathway</keyword>
<dbReference type="Pfam" id="PF09358">
    <property type="entry name" value="E1_UFD"/>
    <property type="match status" value="1"/>
</dbReference>
<keyword evidence="6 11" id="KW-0547">Nucleotide-binding</keyword>
<dbReference type="CDD" id="cd01491">
    <property type="entry name" value="Ube1_repeat1"/>
    <property type="match status" value="1"/>
</dbReference>
<dbReference type="Gene3D" id="1.10.10.2660">
    <property type="entry name" value="Ubiquitin-activating enzyme E1, SCCH domain"/>
    <property type="match status" value="1"/>
</dbReference>
<dbReference type="RefSeq" id="XP_023661356.1">
    <property type="nucleotide sequence ID" value="XM_023805588.2"/>
</dbReference>
<dbReference type="InterPro" id="IPR033127">
    <property type="entry name" value="UBQ-activ_enz_E1_Cys_AS"/>
</dbReference>
<evidence type="ECO:0000256" key="5">
    <source>
        <dbReference type="ARBA" id="ARBA00022598"/>
    </source>
</evidence>
<evidence type="ECO:0000256" key="6">
    <source>
        <dbReference type="ARBA" id="ARBA00022741"/>
    </source>
</evidence>
<dbReference type="GO" id="GO:0006511">
    <property type="term" value="P:ubiquitin-dependent protein catabolic process"/>
    <property type="evidence" value="ECO:0007669"/>
    <property type="project" value="TreeGrafter"/>
</dbReference>
<dbReference type="GO" id="GO:0005524">
    <property type="term" value="F:ATP binding"/>
    <property type="evidence" value="ECO:0007669"/>
    <property type="project" value="UniProtKB-KW"/>
</dbReference>
<dbReference type="InterPro" id="IPR018075">
    <property type="entry name" value="UBQ-activ_enz_E1"/>
</dbReference>
<dbReference type="InterPro" id="IPR045886">
    <property type="entry name" value="ThiF/MoeB/HesA"/>
</dbReference>
<reference evidence="13" key="1">
    <citation type="submission" date="2025-08" db="UniProtKB">
        <authorList>
            <consortium name="Ensembl"/>
        </authorList>
    </citation>
    <scope>IDENTIFICATION</scope>
</reference>
<evidence type="ECO:0000256" key="10">
    <source>
        <dbReference type="PROSITE-ProRule" id="PRU10132"/>
    </source>
</evidence>
<dbReference type="GO" id="GO:0004839">
    <property type="term" value="F:ubiquitin activating enzyme activity"/>
    <property type="evidence" value="ECO:0007669"/>
    <property type="project" value="UniProtKB-EC"/>
</dbReference>